<dbReference type="Proteomes" id="UP001243846">
    <property type="component" value="Unassembled WGS sequence"/>
</dbReference>
<name>A0ABT8D2L7_9RHOB</name>
<evidence type="ECO:0000313" key="1">
    <source>
        <dbReference type="EMBL" id="MDN3711034.1"/>
    </source>
</evidence>
<comment type="caution">
    <text evidence="1">The sequence shown here is derived from an EMBL/GenBank/DDBJ whole genome shotgun (WGS) entry which is preliminary data.</text>
</comment>
<protein>
    <submittedName>
        <fullName evidence="1">Uncharacterized protein</fullName>
    </submittedName>
</protein>
<gene>
    <name evidence="1" type="ORF">QWZ10_02945</name>
</gene>
<evidence type="ECO:0000313" key="2">
    <source>
        <dbReference type="Proteomes" id="UP001243846"/>
    </source>
</evidence>
<keyword evidence="2" id="KW-1185">Reference proteome</keyword>
<sequence>MSTALQEAATLFGLRSGHLAVEYNDETLSALGRLYADEIETVAPSGALSIGGNCQGGS</sequence>
<proteinExistence type="predicted"/>
<reference evidence="2" key="1">
    <citation type="journal article" date="2019" name="Int. J. Syst. Evol. Microbiol.">
        <title>The Global Catalogue of Microorganisms (GCM) 10K type strain sequencing project: providing services to taxonomists for standard genome sequencing and annotation.</title>
        <authorList>
            <consortium name="The Broad Institute Genomics Platform"/>
            <consortium name="The Broad Institute Genome Sequencing Center for Infectious Disease"/>
            <person name="Wu L."/>
            <person name="Ma J."/>
        </authorList>
    </citation>
    <scope>NUCLEOTIDE SEQUENCE [LARGE SCALE GENOMIC DNA]</scope>
    <source>
        <strain evidence="2">CECT 8482</strain>
    </source>
</reference>
<dbReference type="EMBL" id="JAUFRC010000001">
    <property type="protein sequence ID" value="MDN3711034.1"/>
    <property type="molecule type" value="Genomic_DNA"/>
</dbReference>
<dbReference type="RefSeq" id="WP_377786054.1">
    <property type="nucleotide sequence ID" value="NZ_JBHUOC010000001.1"/>
</dbReference>
<accession>A0ABT8D2L7</accession>
<organism evidence="1 2">
    <name type="scientific">Paracoccus cavernae</name>
    <dbReference type="NCBI Taxonomy" id="1571207"/>
    <lineage>
        <taxon>Bacteria</taxon>
        <taxon>Pseudomonadati</taxon>
        <taxon>Pseudomonadota</taxon>
        <taxon>Alphaproteobacteria</taxon>
        <taxon>Rhodobacterales</taxon>
        <taxon>Paracoccaceae</taxon>
        <taxon>Paracoccus</taxon>
    </lineage>
</organism>